<dbReference type="PROSITE" id="PS51387">
    <property type="entry name" value="FAD_PCMH"/>
    <property type="match status" value="1"/>
</dbReference>
<evidence type="ECO:0000256" key="2">
    <source>
        <dbReference type="ARBA" id="ARBA00005466"/>
    </source>
</evidence>
<dbReference type="OrthoDB" id="407275at2759"/>
<evidence type="ECO:0000256" key="5">
    <source>
        <dbReference type="ARBA" id="ARBA00022827"/>
    </source>
</evidence>
<keyword evidence="3" id="KW-0285">Flavoprotein</keyword>
<accession>A0A438HK07</accession>
<keyword evidence="5" id="KW-0274">FAD</keyword>
<feature type="domain" description="FAD-binding PCMH-type" evidence="9">
    <location>
        <begin position="74"/>
        <end position="248"/>
    </location>
</feature>
<keyword evidence="4 8" id="KW-0732">Signal</keyword>
<evidence type="ECO:0000256" key="1">
    <source>
        <dbReference type="ARBA" id="ARBA00001974"/>
    </source>
</evidence>
<proteinExistence type="inferred from homology"/>
<dbReference type="InterPro" id="IPR016169">
    <property type="entry name" value="FAD-bd_PCMH_sub2"/>
</dbReference>
<sequence>MMASSFALLLSLLSIPLFSVSSASSDSVPDFLQCLSDYSLPSYPISEAIYTPQNSSFSDVLQSYIRNLRFTTPETPKPLVIVAAKHESHVQATVICAKTHGLEIRIRSGGHDYEGLSYVSSVPFVVLDLFNLRSISIDIANETAWVQAGATLGELYYGIAEKSNVHGFPAGLCPTLGTGGHFTGGGYGTMMRKYGLSVDNIVDAQLVDVNGRILDRESMGEDLFWAIRGGGAASFGVVLSWKINLVRVPETVTVFKVERTLEEGATDIVSQWQEVASNLDEDLFIRLGLNSVNATGGGKTIKASFIALFLGQTDRLLALTNESFPKLGLQRKDCIEMRWVESHLFWFDIPKGTPVDVLLNRIPKGKIYLKRKSDYVKKPIPVEGLEVIWKAMMEIEKVGMAWNPYGGRMSEIPASATPFPHRAGNIFKIQYSANWQEAGINVTNNYLSLTRELHKVMTPFVSKLPREAFLNYRDIDIGNSKEGGLPAAAVYGKDYFKDNFERLVHIKTKVDPDNFFVNEQSIPPLLPYKI</sequence>
<comment type="similarity">
    <text evidence="2">Belongs to the oxygen-dependent FAD-linked oxidoreductase family.</text>
</comment>
<dbReference type="Gramene" id="Vitis07g01196.t01">
    <property type="protein sequence ID" value="Vitis07g01196.t01.CDS"/>
    <property type="gene ID" value="Vitis07g01196"/>
</dbReference>
<dbReference type="Pfam" id="PF08031">
    <property type="entry name" value="BBE"/>
    <property type="match status" value="1"/>
</dbReference>
<dbReference type="GO" id="GO:0016491">
    <property type="term" value="F:oxidoreductase activity"/>
    <property type="evidence" value="ECO:0007669"/>
    <property type="project" value="InterPro"/>
</dbReference>
<dbReference type="GO" id="GO:0071949">
    <property type="term" value="F:FAD binding"/>
    <property type="evidence" value="ECO:0007669"/>
    <property type="project" value="InterPro"/>
</dbReference>
<dbReference type="PANTHER" id="PTHR32448">
    <property type="entry name" value="OS08G0158400 PROTEIN"/>
    <property type="match status" value="1"/>
</dbReference>
<reference evidence="10 11" key="1">
    <citation type="journal article" date="2018" name="PLoS Genet.">
        <title>Population sequencing reveals clonal diversity and ancestral inbreeding in the grapevine cultivar Chardonnay.</title>
        <authorList>
            <person name="Roach M.J."/>
            <person name="Johnson D.L."/>
            <person name="Bohlmann J."/>
            <person name="van Vuuren H.J."/>
            <person name="Jones S.J."/>
            <person name="Pretorius I.S."/>
            <person name="Schmidt S.A."/>
            <person name="Borneman A.R."/>
        </authorList>
    </citation>
    <scope>NUCLEOTIDE SEQUENCE [LARGE SCALE GENOMIC DNA]</scope>
    <source>
        <strain evidence="11">cv. Chardonnay</strain>
        <tissue evidence="10">Leaf</tissue>
    </source>
</reference>
<evidence type="ECO:0000256" key="4">
    <source>
        <dbReference type="ARBA" id="ARBA00022729"/>
    </source>
</evidence>
<dbReference type="Gene3D" id="3.30.465.10">
    <property type="match status" value="1"/>
</dbReference>
<comment type="caution">
    <text evidence="10">The sequence shown here is derived from an EMBL/GenBank/DDBJ whole genome shotgun (WGS) entry which is preliminary data.</text>
</comment>
<feature type="signal peptide" evidence="8">
    <location>
        <begin position="1"/>
        <end position="25"/>
    </location>
</feature>
<dbReference type="AlphaFoldDB" id="A0A438HK07"/>
<comment type="cofactor">
    <cofactor evidence="1">
        <name>FAD</name>
        <dbReference type="ChEBI" id="CHEBI:57692"/>
    </cofactor>
</comment>
<protein>
    <submittedName>
        <fullName evidence="10">Berberine bridge enzyme-like 14</fullName>
    </submittedName>
</protein>
<evidence type="ECO:0000256" key="3">
    <source>
        <dbReference type="ARBA" id="ARBA00022630"/>
    </source>
</evidence>
<dbReference type="Proteomes" id="UP000288805">
    <property type="component" value="Unassembled WGS sequence"/>
</dbReference>
<evidence type="ECO:0000256" key="6">
    <source>
        <dbReference type="ARBA" id="ARBA00023157"/>
    </source>
</evidence>
<evidence type="ECO:0000259" key="9">
    <source>
        <dbReference type="PROSITE" id="PS51387"/>
    </source>
</evidence>
<feature type="chain" id="PRO_5019311479" evidence="8">
    <location>
        <begin position="26"/>
        <end position="530"/>
    </location>
</feature>
<dbReference type="Gene3D" id="3.30.43.10">
    <property type="entry name" value="Uridine Diphospho-n-acetylenolpyruvylglucosamine Reductase, domain 2"/>
    <property type="match status" value="1"/>
</dbReference>
<evidence type="ECO:0000256" key="8">
    <source>
        <dbReference type="SAM" id="SignalP"/>
    </source>
</evidence>
<dbReference type="InterPro" id="IPR036318">
    <property type="entry name" value="FAD-bd_PCMH-like_sf"/>
</dbReference>
<organism evidence="10 11">
    <name type="scientific">Vitis vinifera</name>
    <name type="common">Grape</name>
    <dbReference type="NCBI Taxonomy" id="29760"/>
    <lineage>
        <taxon>Eukaryota</taxon>
        <taxon>Viridiplantae</taxon>
        <taxon>Streptophyta</taxon>
        <taxon>Embryophyta</taxon>
        <taxon>Tracheophyta</taxon>
        <taxon>Spermatophyta</taxon>
        <taxon>Magnoliopsida</taxon>
        <taxon>eudicotyledons</taxon>
        <taxon>Gunneridae</taxon>
        <taxon>Pentapetalae</taxon>
        <taxon>rosids</taxon>
        <taxon>Vitales</taxon>
        <taxon>Vitaceae</taxon>
        <taxon>Viteae</taxon>
        <taxon>Vitis</taxon>
    </lineage>
</organism>
<keyword evidence="7" id="KW-0325">Glycoprotein</keyword>
<dbReference type="SUPFAM" id="SSF56176">
    <property type="entry name" value="FAD-binding/transporter-associated domain-like"/>
    <property type="match status" value="1"/>
</dbReference>
<dbReference type="Pfam" id="PF01565">
    <property type="entry name" value="FAD_binding_4"/>
    <property type="match status" value="1"/>
</dbReference>
<dbReference type="FunFam" id="3.30.43.10:FF:000004">
    <property type="entry name" value="Berberine bridge enzyme-like 15"/>
    <property type="match status" value="1"/>
</dbReference>
<dbReference type="InterPro" id="IPR012951">
    <property type="entry name" value="BBE"/>
</dbReference>
<gene>
    <name evidence="10" type="primary">VvCHDp000800_3</name>
    <name evidence="10" type="ORF">CK203_048627</name>
</gene>
<dbReference type="InterPro" id="IPR016167">
    <property type="entry name" value="FAD-bd_PCMH_sub1"/>
</dbReference>
<evidence type="ECO:0000313" key="11">
    <source>
        <dbReference type="Proteomes" id="UP000288805"/>
    </source>
</evidence>
<evidence type="ECO:0000313" key="10">
    <source>
        <dbReference type="EMBL" id="RVW84810.1"/>
    </source>
</evidence>
<dbReference type="InterPro" id="IPR016166">
    <property type="entry name" value="FAD-bd_PCMH"/>
</dbReference>
<dbReference type="EMBL" id="QGNW01000211">
    <property type="protein sequence ID" value="RVW84810.1"/>
    <property type="molecule type" value="Genomic_DNA"/>
</dbReference>
<dbReference type="Gene3D" id="3.40.462.20">
    <property type="match status" value="1"/>
</dbReference>
<dbReference type="InterPro" id="IPR006094">
    <property type="entry name" value="Oxid_FAD_bind_N"/>
</dbReference>
<keyword evidence="6" id="KW-1015">Disulfide bond</keyword>
<name>A0A438HK07_VITVI</name>
<evidence type="ECO:0000256" key="7">
    <source>
        <dbReference type="ARBA" id="ARBA00023180"/>
    </source>
</evidence>